<dbReference type="GO" id="GO:0047372">
    <property type="term" value="F:monoacylglycerol lipase activity"/>
    <property type="evidence" value="ECO:0007669"/>
    <property type="project" value="UniProtKB-EC"/>
</dbReference>
<dbReference type="EC" id="3.1.1.23" evidence="3"/>
<comment type="catalytic activity">
    <reaction evidence="1">
        <text>Hydrolyzes glycerol monoesters of long-chain fatty acids.</text>
        <dbReference type="EC" id="3.1.1.23"/>
    </reaction>
</comment>
<name>A0A127M1J3_9GAMM</name>
<dbReference type="InterPro" id="IPR029058">
    <property type="entry name" value="AB_hydrolase_fold"/>
</dbReference>
<protein>
    <recommendedName>
        <fullName evidence="4">Monoacylglycerol lipase</fullName>
        <ecNumber evidence="3">3.1.1.23</ecNumber>
    </recommendedName>
</protein>
<accession>A0A127M1J3</accession>
<dbReference type="Proteomes" id="UP000074119">
    <property type="component" value="Chromosome"/>
</dbReference>
<gene>
    <name evidence="6" type="ORF">AZF00_01695</name>
</gene>
<comment type="similarity">
    <text evidence="2">Belongs to the AB hydrolase superfamily.</text>
</comment>
<dbReference type="InterPro" id="IPR022742">
    <property type="entry name" value="Hydrolase_4"/>
</dbReference>
<dbReference type="KEGG" id="zal:AZF00_01695"/>
<dbReference type="InterPro" id="IPR051044">
    <property type="entry name" value="MAG_DAG_Lipase"/>
</dbReference>
<dbReference type="Gene3D" id="3.40.50.1820">
    <property type="entry name" value="alpha/beta hydrolase"/>
    <property type="match status" value="1"/>
</dbReference>
<feature type="domain" description="Serine aminopeptidase S33" evidence="5">
    <location>
        <begin position="24"/>
        <end position="257"/>
    </location>
</feature>
<evidence type="ECO:0000259" key="5">
    <source>
        <dbReference type="Pfam" id="PF12146"/>
    </source>
</evidence>
<dbReference type="SUPFAM" id="SSF53474">
    <property type="entry name" value="alpha/beta-Hydrolases"/>
    <property type="match status" value="1"/>
</dbReference>
<evidence type="ECO:0000256" key="1">
    <source>
        <dbReference type="ARBA" id="ARBA00001613"/>
    </source>
</evidence>
<dbReference type="STRING" id="1470434.AZF00_01695"/>
<dbReference type="FunFam" id="3.40.50.1820:FF:000117">
    <property type="entry name" value="Monoglyceride lipase, putative"/>
    <property type="match status" value="1"/>
</dbReference>
<organism evidence="6 7">
    <name type="scientific">Zhongshania aliphaticivorans</name>
    <dbReference type="NCBI Taxonomy" id="1470434"/>
    <lineage>
        <taxon>Bacteria</taxon>
        <taxon>Pseudomonadati</taxon>
        <taxon>Pseudomonadota</taxon>
        <taxon>Gammaproteobacteria</taxon>
        <taxon>Cellvibrionales</taxon>
        <taxon>Spongiibacteraceae</taxon>
        <taxon>Zhongshania</taxon>
    </lineage>
</organism>
<evidence type="ECO:0000256" key="3">
    <source>
        <dbReference type="ARBA" id="ARBA00013254"/>
    </source>
</evidence>
<sequence>MADKSTFQGKANTPIFWQSWPAVKPRACVVISHGLGEHGGRYAPLAKTLLDLGFSVYAIDHRGHGQSGAPRGLIRNFQHCVDDLDHLMTAVVALQKCPIILLGHSMGGAIATAYTLQHQDRLAALILSGAALNSDMVPGAMKLVCKFLGALAPRLPVLKIDPSLVSRDPEQVALYANDPLNLHGSVPIRTIAQMVATISGMPPKFNQISLPILILHGEEDQLIPAKSSMALHDSISSADKTVHIYPELYHEILNELEADRARVSDDICEWLAARFPVV</sequence>
<evidence type="ECO:0000313" key="7">
    <source>
        <dbReference type="Proteomes" id="UP000074119"/>
    </source>
</evidence>
<proteinExistence type="inferred from homology"/>
<dbReference type="PRINTS" id="PR00111">
    <property type="entry name" value="ABHYDROLASE"/>
</dbReference>
<dbReference type="Pfam" id="PF12146">
    <property type="entry name" value="Hydrolase_4"/>
    <property type="match status" value="1"/>
</dbReference>
<dbReference type="PANTHER" id="PTHR11614">
    <property type="entry name" value="PHOSPHOLIPASE-RELATED"/>
    <property type="match status" value="1"/>
</dbReference>
<evidence type="ECO:0000256" key="2">
    <source>
        <dbReference type="ARBA" id="ARBA00008645"/>
    </source>
</evidence>
<reference evidence="6 7" key="1">
    <citation type="submission" date="2015-12" db="EMBL/GenBank/DDBJ databases">
        <authorList>
            <person name="Shamseldin A."/>
            <person name="Moawad H."/>
            <person name="Abd El-Rahim W.M."/>
            <person name="Sadowsky M.J."/>
        </authorList>
    </citation>
    <scope>NUCLEOTIDE SEQUENCE [LARGE SCALE GENOMIC DNA]</scope>
    <source>
        <strain evidence="6 7">SM2</strain>
    </source>
</reference>
<evidence type="ECO:0000256" key="4">
    <source>
        <dbReference type="ARBA" id="ARBA00071261"/>
    </source>
</evidence>
<dbReference type="RefSeq" id="WP_062382786.1">
    <property type="nucleotide sequence ID" value="NZ_CP014544.1"/>
</dbReference>
<dbReference type="AlphaFoldDB" id="A0A127M1J3"/>
<dbReference type="InterPro" id="IPR000073">
    <property type="entry name" value="AB_hydrolase_1"/>
</dbReference>
<evidence type="ECO:0000313" key="6">
    <source>
        <dbReference type="EMBL" id="AMO67096.1"/>
    </source>
</evidence>
<dbReference type="EMBL" id="CP014544">
    <property type="protein sequence ID" value="AMO67096.1"/>
    <property type="molecule type" value="Genomic_DNA"/>
</dbReference>